<accession>A0ABN7W6C0</accession>
<proteinExistence type="predicted"/>
<organism evidence="1 2">
    <name type="scientific">Gigaspora margarita</name>
    <dbReference type="NCBI Taxonomy" id="4874"/>
    <lineage>
        <taxon>Eukaryota</taxon>
        <taxon>Fungi</taxon>
        <taxon>Fungi incertae sedis</taxon>
        <taxon>Mucoromycota</taxon>
        <taxon>Glomeromycotina</taxon>
        <taxon>Glomeromycetes</taxon>
        <taxon>Diversisporales</taxon>
        <taxon>Gigasporaceae</taxon>
        <taxon>Gigaspora</taxon>
    </lineage>
</organism>
<name>A0ABN7W6C0_GIGMA</name>
<reference evidence="1 2" key="1">
    <citation type="submission" date="2021-06" db="EMBL/GenBank/DDBJ databases">
        <authorList>
            <person name="Kallberg Y."/>
            <person name="Tangrot J."/>
            <person name="Rosling A."/>
        </authorList>
    </citation>
    <scope>NUCLEOTIDE SEQUENCE [LARGE SCALE GENOMIC DNA]</scope>
    <source>
        <strain evidence="1 2">120-4 pot B 10/14</strain>
    </source>
</reference>
<evidence type="ECO:0000313" key="1">
    <source>
        <dbReference type="EMBL" id="CAG8818089.1"/>
    </source>
</evidence>
<evidence type="ECO:0000313" key="2">
    <source>
        <dbReference type="Proteomes" id="UP000789901"/>
    </source>
</evidence>
<dbReference type="EMBL" id="CAJVQB010032274">
    <property type="protein sequence ID" value="CAG8818089.1"/>
    <property type="molecule type" value="Genomic_DNA"/>
</dbReference>
<sequence length="59" mass="6930">QQSNFSKIFHKENSWLKKNLETIANNKESWFNVEQVEQANKLLRALKASVFAMTRQGTF</sequence>
<keyword evidence="2" id="KW-1185">Reference proteome</keyword>
<gene>
    <name evidence="1" type="ORF">GMARGA_LOCUS26967</name>
</gene>
<dbReference type="Proteomes" id="UP000789901">
    <property type="component" value="Unassembled WGS sequence"/>
</dbReference>
<feature type="non-terminal residue" evidence="1">
    <location>
        <position position="1"/>
    </location>
</feature>
<comment type="caution">
    <text evidence="1">The sequence shown here is derived from an EMBL/GenBank/DDBJ whole genome shotgun (WGS) entry which is preliminary data.</text>
</comment>
<protein>
    <submittedName>
        <fullName evidence="1">29651_t:CDS:1</fullName>
    </submittedName>
</protein>